<keyword evidence="5" id="KW-1185">Reference proteome</keyword>
<evidence type="ECO:0000259" key="3">
    <source>
        <dbReference type="Pfam" id="PF12733"/>
    </source>
</evidence>
<organism evidence="4 5">
    <name type="scientific">Geodia barretti</name>
    <name type="common">Barrett's horny sponge</name>
    <dbReference type="NCBI Taxonomy" id="519541"/>
    <lineage>
        <taxon>Eukaryota</taxon>
        <taxon>Metazoa</taxon>
        <taxon>Porifera</taxon>
        <taxon>Demospongiae</taxon>
        <taxon>Heteroscleromorpha</taxon>
        <taxon>Tetractinellida</taxon>
        <taxon>Astrophorina</taxon>
        <taxon>Geodiidae</taxon>
        <taxon>Geodia</taxon>
    </lineage>
</organism>
<dbReference type="InterPro" id="IPR032675">
    <property type="entry name" value="LRR_dom_sf"/>
</dbReference>
<dbReference type="FunFam" id="3.80.10.10:FF:001164">
    <property type="entry name" value="GH01279p"/>
    <property type="match status" value="2"/>
</dbReference>
<comment type="caution">
    <text evidence="4">The sequence shown here is derived from an EMBL/GenBank/DDBJ whole genome shotgun (WGS) entry which is preliminary data.</text>
</comment>
<dbReference type="SMART" id="SM00369">
    <property type="entry name" value="LRR_TYP"/>
    <property type="match status" value="12"/>
</dbReference>
<dbReference type="AlphaFoldDB" id="A0AA35TDI0"/>
<dbReference type="InterPro" id="IPR003591">
    <property type="entry name" value="Leu-rich_rpt_typical-subtyp"/>
</dbReference>
<dbReference type="PROSITE" id="PS51450">
    <property type="entry name" value="LRR"/>
    <property type="match status" value="4"/>
</dbReference>
<dbReference type="EMBL" id="CASHTH010003438">
    <property type="protein sequence ID" value="CAI8044976.1"/>
    <property type="molecule type" value="Genomic_DNA"/>
</dbReference>
<gene>
    <name evidence="4" type="ORF">GBAR_LOCUS24897</name>
</gene>
<dbReference type="InterPro" id="IPR001611">
    <property type="entry name" value="Leu-rich_rpt"/>
</dbReference>
<protein>
    <submittedName>
        <fullName evidence="4">Leucine-rich repeat-containing protein 15</fullName>
    </submittedName>
</protein>
<keyword evidence="2" id="KW-0677">Repeat</keyword>
<dbReference type="PANTHER" id="PTHR24366">
    <property type="entry name" value="IG(IMMUNOGLOBULIN) AND LRR(LEUCINE RICH REPEAT) DOMAINS"/>
    <property type="match status" value="1"/>
</dbReference>
<proteinExistence type="predicted"/>
<evidence type="ECO:0000313" key="5">
    <source>
        <dbReference type="Proteomes" id="UP001174909"/>
    </source>
</evidence>
<evidence type="ECO:0000313" key="4">
    <source>
        <dbReference type="EMBL" id="CAI8044976.1"/>
    </source>
</evidence>
<accession>A0AA35TDI0</accession>
<dbReference type="InterPro" id="IPR025883">
    <property type="entry name" value="Cadherin-like_domain"/>
</dbReference>
<evidence type="ECO:0000256" key="1">
    <source>
        <dbReference type="ARBA" id="ARBA00022614"/>
    </source>
</evidence>
<keyword evidence="1" id="KW-0433">Leucine-rich repeat</keyword>
<sequence length="818" mass="87663">MEGNRISAIEKDAFQGLSSLTQLRLTDNEISHLPNGVFEDLSSLTGLWLIRNELSTLPANIFSAATGLETLYLEENPNLQTIDVDAFNGLGALTKLRLTDSGLISLPEDVFEPLGDSLTDLRLNGNNLTSLPEDIFDGLTGLTNLSLQENELASLPEDVFDGLVALQGLYLHYNELTDLPADIFDPLDDSLRWLFLSNNKISTLHDNVFDGLLGLNWLILGGNSLDALPTDLFEPLDDSLEGLTELFLNGNQLAELHENIFGGMAVLEILNLGNNQLASLETDLFDPLNDSLQILRLEGNAIASLDQQIFDAITKYLAEVPSSAQHATITFVVSDPLAVSTLTTDGGSPFEDAEDDTPGHQLGLTETSYGYPGPLFKIEVTPEDGSRATSYEVRVQRRFPVAKEARLVELALKDVALDSKFDSDDEVYTAKVPADVTQVTVIAVPADPNATTEISLDGVRYPDGAVDIRLGWNDIYVNVTAEDGETTRSYRISAPGSYTVTATVDDADCFGDEDQCSATFKITVRRSSAAVEPTPASVNPAGTIPTILTDSDGNQPGVVPSGEIVGLRIAEGGSASNEGKTYQRYNLGGNWYEISAVDASNNSVSSYGLSDAIDVCIPLPDQLRSNISDLAIVAINSDDSLTVLSSRVRISAAAGTQCRPLGRGGRGNVGRVALGFYSLVPLSEFGILRGGGVAEEKDAGGFQDAVDFGRGTWGCRGSDGQRSGRLRGRWIVGVGDVVGFDDFEANVWMLRSSAILRAWSSIPSAKSEAMTVLQNSAMAKAVKPGPVAMSRANWYRPMAANSVMMPKLSLVAWGTLTA</sequence>
<feature type="domain" description="Cadherin-like beta-sandwich-like" evidence="3">
    <location>
        <begin position="414"/>
        <end position="493"/>
    </location>
</feature>
<dbReference type="Pfam" id="PF12733">
    <property type="entry name" value="Cadherin-like"/>
    <property type="match status" value="1"/>
</dbReference>
<dbReference type="Pfam" id="PF13855">
    <property type="entry name" value="LRR_8"/>
    <property type="match status" value="4"/>
</dbReference>
<reference evidence="4" key="1">
    <citation type="submission" date="2023-03" db="EMBL/GenBank/DDBJ databases">
        <authorList>
            <person name="Steffen K."/>
            <person name="Cardenas P."/>
        </authorList>
    </citation>
    <scope>NUCLEOTIDE SEQUENCE</scope>
</reference>
<name>A0AA35TDI0_GEOBA</name>
<dbReference type="SMART" id="SM00364">
    <property type="entry name" value="LRR_BAC"/>
    <property type="match status" value="7"/>
</dbReference>
<dbReference type="SUPFAM" id="SSF52058">
    <property type="entry name" value="L domain-like"/>
    <property type="match status" value="1"/>
</dbReference>
<dbReference type="Gene3D" id="3.80.10.10">
    <property type="entry name" value="Ribonuclease Inhibitor"/>
    <property type="match status" value="3"/>
</dbReference>
<evidence type="ECO:0000256" key="2">
    <source>
        <dbReference type="ARBA" id="ARBA00022737"/>
    </source>
</evidence>
<dbReference type="Proteomes" id="UP001174909">
    <property type="component" value="Unassembled WGS sequence"/>
</dbReference>